<dbReference type="CDD" id="cd04369">
    <property type="entry name" value="Bromodomain"/>
    <property type="match status" value="1"/>
</dbReference>
<dbReference type="PROSITE" id="PS50014">
    <property type="entry name" value="BROMODOMAIN_2"/>
    <property type="match status" value="1"/>
</dbReference>
<dbReference type="AlphaFoldDB" id="A0A2U1QHJ6"/>
<keyword evidence="6" id="KW-1185">Reference proteome</keyword>
<evidence type="ECO:0000256" key="1">
    <source>
        <dbReference type="ARBA" id="ARBA00023117"/>
    </source>
</evidence>
<protein>
    <submittedName>
        <fullName evidence="5">Bromodomain-containing protein</fullName>
    </submittedName>
</protein>
<dbReference type="OrthoDB" id="21449at2759"/>
<dbReference type="SMART" id="SM00297">
    <property type="entry name" value="BROMO"/>
    <property type="match status" value="1"/>
</dbReference>
<dbReference type="Proteomes" id="UP000245207">
    <property type="component" value="Unassembled WGS sequence"/>
</dbReference>
<dbReference type="STRING" id="35608.A0A2U1QHJ6"/>
<dbReference type="EMBL" id="PKPP01000122">
    <property type="protein sequence ID" value="PWA97452.1"/>
    <property type="molecule type" value="Genomic_DNA"/>
</dbReference>
<comment type="caution">
    <text evidence="5">The sequence shown here is derived from an EMBL/GenBank/DDBJ whole genome shotgun (WGS) entry which is preliminary data.</text>
</comment>
<dbReference type="Gene3D" id="1.20.920.10">
    <property type="entry name" value="Bromodomain-like"/>
    <property type="match status" value="1"/>
</dbReference>
<evidence type="ECO:0000256" key="2">
    <source>
        <dbReference type="PROSITE-ProRule" id="PRU00035"/>
    </source>
</evidence>
<dbReference type="SUPFAM" id="SSF47370">
    <property type="entry name" value="Bromodomain"/>
    <property type="match status" value="1"/>
</dbReference>
<dbReference type="PRINTS" id="PR00503">
    <property type="entry name" value="BROMODOMAIN"/>
</dbReference>
<evidence type="ECO:0000259" key="4">
    <source>
        <dbReference type="PROSITE" id="PS50014"/>
    </source>
</evidence>
<keyword evidence="1 2" id="KW-0103">Bromodomain</keyword>
<evidence type="ECO:0000313" key="6">
    <source>
        <dbReference type="Proteomes" id="UP000245207"/>
    </source>
</evidence>
<dbReference type="InterPro" id="IPR036427">
    <property type="entry name" value="Bromodomain-like_sf"/>
</dbReference>
<dbReference type="Pfam" id="PF00439">
    <property type="entry name" value="Bromodomain"/>
    <property type="match status" value="1"/>
</dbReference>
<feature type="region of interest" description="Disordered" evidence="3">
    <location>
        <begin position="1"/>
        <end position="69"/>
    </location>
</feature>
<name>A0A2U1QHJ6_ARTAN</name>
<evidence type="ECO:0000313" key="5">
    <source>
        <dbReference type="EMBL" id="PWA97452.1"/>
    </source>
</evidence>
<dbReference type="InterPro" id="IPR001487">
    <property type="entry name" value="Bromodomain"/>
</dbReference>
<gene>
    <name evidence="5" type="ORF">CTI12_AA029420</name>
</gene>
<accession>A0A2U1QHJ6</accession>
<sequence>MNNQCKKVLRDEESSNKKRRKSSVKSRAESSGIRKAQQQQSRFRSLREDELQGPPSRTRASLKRRHHEPSSSKIKKLVLLFISMNAYLQISFYSSGGKETKSRRSVKKRYLIKLYDCLSIDGSNGLTLCVRFKVEDYYEIIEEPMDFGTMRAKLHEGLYTSLEQFEVFQKVPVLTCPHDVYLISGNAMHFNSSGTIFFRQAHGIDKLAKRVFHVLRTSPENFESEFGGNRRRSFRRSEDGFQELNCKSFFKTPDKTYLCYTGGGRDGKACDSIEVDRRSTYKPPLDLNNEKFSKSLLQLHQHHQEHSYRDSLLQFVKDLGPTAQMVAKRKLQNFYPHPQTTRHNFSNQLQIPYAQTWSNPYHSFINDGTMQTSSIVTHRHITQDQDMRSVYGTDHVERTRDSMLLSYSGVHMDSSVASNSTPVWLRQASHGSRFSLDLNFLKSKMCEDTSTKSYKTFDAKDLTLQL</sequence>
<dbReference type="PANTHER" id="PTHR22881">
    <property type="entry name" value="BROMODOMAIN CONTAINING PROTEIN"/>
    <property type="match status" value="1"/>
</dbReference>
<feature type="domain" description="Bromo" evidence="4">
    <location>
        <begin position="131"/>
        <end position="198"/>
    </location>
</feature>
<dbReference type="PANTHER" id="PTHR22881:SF26">
    <property type="entry name" value="BROMODOMAIN CONTAINING PROTEIN, EXPRESSED"/>
    <property type="match status" value="1"/>
</dbReference>
<organism evidence="5 6">
    <name type="scientific">Artemisia annua</name>
    <name type="common">Sweet wormwood</name>
    <dbReference type="NCBI Taxonomy" id="35608"/>
    <lineage>
        <taxon>Eukaryota</taxon>
        <taxon>Viridiplantae</taxon>
        <taxon>Streptophyta</taxon>
        <taxon>Embryophyta</taxon>
        <taxon>Tracheophyta</taxon>
        <taxon>Spermatophyta</taxon>
        <taxon>Magnoliopsida</taxon>
        <taxon>eudicotyledons</taxon>
        <taxon>Gunneridae</taxon>
        <taxon>Pentapetalae</taxon>
        <taxon>asterids</taxon>
        <taxon>campanulids</taxon>
        <taxon>Asterales</taxon>
        <taxon>Asteraceae</taxon>
        <taxon>Asteroideae</taxon>
        <taxon>Anthemideae</taxon>
        <taxon>Artemisiinae</taxon>
        <taxon>Artemisia</taxon>
    </lineage>
</organism>
<proteinExistence type="predicted"/>
<reference evidence="5 6" key="1">
    <citation type="journal article" date="2018" name="Mol. Plant">
        <title>The genome of Artemisia annua provides insight into the evolution of Asteraceae family and artemisinin biosynthesis.</title>
        <authorList>
            <person name="Shen Q."/>
            <person name="Zhang L."/>
            <person name="Liao Z."/>
            <person name="Wang S."/>
            <person name="Yan T."/>
            <person name="Shi P."/>
            <person name="Liu M."/>
            <person name="Fu X."/>
            <person name="Pan Q."/>
            <person name="Wang Y."/>
            <person name="Lv Z."/>
            <person name="Lu X."/>
            <person name="Zhang F."/>
            <person name="Jiang W."/>
            <person name="Ma Y."/>
            <person name="Chen M."/>
            <person name="Hao X."/>
            <person name="Li L."/>
            <person name="Tang Y."/>
            <person name="Lv G."/>
            <person name="Zhou Y."/>
            <person name="Sun X."/>
            <person name="Brodelius P.E."/>
            <person name="Rose J.K.C."/>
            <person name="Tang K."/>
        </authorList>
    </citation>
    <scope>NUCLEOTIDE SEQUENCE [LARGE SCALE GENOMIC DNA]</scope>
    <source>
        <strain evidence="6">cv. Huhao1</strain>
        <tissue evidence="5">Leaf</tissue>
    </source>
</reference>
<evidence type="ECO:0000256" key="3">
    <source>
        <dbReference type="SAM" id="MobiDB-lite"/>
    </source>
</evidence>
<dbReference type="InterPro" id="IPR051831">
    <property type="entry name" value="Bromodomain_contain_prot"/>
</dbReference>